<evidence type="ECO:0000256" key="1">
    <source>
        <dbReference type="SAM" id="MobiDB-lite"/>
    </source>
</evidence>
<feature type="non-terminal residue" evidence="2">
    <location>
        <position position="74"/>
    </location>
</feature>
<name>A0A8T9C2A9_9HELO</name>
<accession>A0A8T9C2A9</accession>
<dbReference type="AlphaFoldDB" id="A0A8T9C2A9"/>
<keyword evidence="3" id="KW-1185">Reference proteome</keyword>
<dbReference type="Proteomes" id="UP000469558">
    <property type="component" value="Unassembled WGS sequence"/>
</dbReference>
<feature type="region of interest" description="Disordered" evidence="1">
    <location>
        <begin position="1"/>
        <end position="74"/>
    </location>
</feature>
<organism evidence="2 3">
    <name type="scientific">Lachnellula suecica</name>
    <dbReference type="NCBI Taxonomy" id="602035"/>
    <lineage>
        <taxon>Eukaryota</taxon>
        <taxon>Fungi</taxon>
        <taxon>Dikarya</taxon>
        <taxon>Ascomycota</taxon>
        <taxon>Pezizomycotina</taxon>
        <taxon>Leotiomycetes</taxon>
        <taxon>Helotiales</taxon>
        <taxon>Lachnaceae</taxon>
        <taxon>Lachnellula</taxon>
    </lineage>
</organism>
<proteinExistence type="predicted"/>
<comment type="caution">
    <text evidence="2">The sequence shown here is derived from an EMBL/GenBank/DDBJ whole genome shotgun (WGS) entry which is preliminary data.</text>
</comment>
<evidence type="ECO:0000313" key="2">
    <source>
        <dbReference type="EMBL" id="TVY68828.1"/>
    </source>
</evidence>
<feature type="compositionally biased region" description="Basic and acidic residues" evidence="1">
    <location>
        <begin position="63"/>
        <end position="74"/>
    </location>
</feature>
<gene>
    <name evidence="2" type="ORF">LSUE1_G006553</name>
</gene>
<feature type="compositionally biased region" description="Acidic residues" evidence="1">
    <location>
        <begin position="22"/>
        <end position="33"/>
    </location>
</feature>
<reference evidence="2 3" key="1">
    <citation type="submission" date="2018-05" db="EMBL/GenBank/DDBJ databases">
        <title>Genome sequencing and assembly of the regulated plant pathogen Lachnellula willkommii and related sister species for the development of diagnostic species identification markers.</title>
        <authorList>
            <person name="Giroux E."/>
            <person name="Bilodeau G."/>
        </authorList>
    </citation>
    <scope>NUCLEOTIDE SEQUENCE [LARGE SCALE GENOMIC DNA]</scope>
    <source>
        <strain evidence="2 3">CBS 268.59</strain>
    </source>
</reference>
<sequence>MKDGQRERKKKEGRNVQMVQNSDDDISSSDEEALEHQGRHKKSGKARALEALENPKGAAKDLIPGEKGRKTREE</sequence>
<dbReference type="EMBL" id="QGMK01001408">
    <property type="protein sequence ID" value="TVY68828.1"/>
    <property type="molecule type" value="Genomic_DNA"/>
</dbReference>
<evidence type="ECO:0000313" key="3">
    <source>
        <dbReference type="Proteomes" id="UP000469558"/>
    </source>
</evidence>
<protein>
    <submittedName>
        <fullName evidence="2">Uncharacterized protein</fullName>
    </submittedName>
</protein>